<reference evidence="1 2" key="1">
    <citation type="submission" date="2019-06" db="EMBL/GenBank/DDBJ databases">
        <title>Sequencing the genomes of 1000 actinobacteria strains.</title>
        <authorList>
            <person name="Klenk H.-P."/>
        </authorList>
    </citation>
    <scope>NUCLEOTIDE SEQUENCE [LARGE SCALE GENOMIC DNA]</scope>
    <source>
        <strain evidence="1 2">DSM 12335</strain>
    </source>
</reference>
<accession>A0A542YSA0</accession>
<evidence type="ECO:0000313" key="1">
    <source>
        <dbReference type="EMBL" id="TQL50975.1"/>
    </source>
</evidence>
<dbReference type="AlphaFoldDB" id="A0A542YSA0"/>
<dbReference type="EMBL" id="VFOP01000001">
    <property type="protein sequence ID" value="TQL50975.1"/>
    <property type="molecule type" value="Genomic_DNA"/>
</dbReference>
<sequence length="218" mass="23396">MTPDTRVPTGPAAGVDTGQAGLLLLRGAPPEVSDWVRRGVVPVTVAPLPGWTAVLPNGPSRAEPPYDDALTLLAARHVPPKVAPAIGFFAIGGRAVITVQTRSVRRHVRWVVWDPARGVLRPPDLAVAPPQLLLRAAGGGDRRELVEILAERHLAPHKLLAAVTAVLGLPGGRLLIDRTEVEDIAGAIDREPLEREVGYFEDAVKDSVRLRRELELEA</sequence>
<dbReference type="RefSeq" id="WP_141785035.1">
    <property type="nucleotide sequence ID" value="NZ_BAAAIK010000002.1"/>
</dbReference>
<evidence type="ECO:0000313" key="2">
    <source>
        <dbReference type="Proteomes" id="UP000319516"/>
    </source>
</evidence>
<keyword evidence="2" id="KW-1185">Reference proteome</keyword>
<protein>
    <submittedName>
        <fullName evidence="1">Uncharacterized protein</fullName>
    </submittedName>
</protein>
<comment type="caution">
    <text evidence="1">The sequence shown here is derived from an EMBL/GenBank/DDBJ whole genome shotgun (WGS) entry which is preliminary data.</text>
</comment>
<organism evidence="1 2">
    <name type="scientific">Ornithinicoccus hortensis</name>
    <dbReference type="NCBI Taxonomy" id="82346"/>
    <lineage>
        <taxon>Bacteria</taxon>
        <taxon>Bacillati</taxon>
        <taxon>Actinomycetota</taxon>
        <taxon>Actinomycetes</taxon>
        <taxon>Micrococcales</taxon>
        <taxon>Intrasporangiaceae</taxon>
        <taxon>Ornithinicoccus</taxon>
    </lineage>
</organism>
<gene>
    <name evidence="1" type="ORF">FB467_2102</name>
</gene>
<proteinExistence type="predicted"/>
<dbReference type="Proteomes" id="UP000319516">
    <property type="component" value="Unassembled WGS sequence"/>
</dbReference>
<dbReference type="OrthoDB" id="4861076at2"/>
<name>A0A542YSA0_9MICO</name>